<protein>
    <submittedName>
        <fullName evidence="2">Glyoxalase family protein</fullName>
    </submittedName>
</protein>
<dbReference type="InterPro" id="IPR037523">
    <property type="entry name" value="VOC_core"/>
</dbReference>
<dbReference type="AlphaFoldDB" id="A0A6J4K3J0"/>
<feature type="domain" description="VOC" evidence="1">
    <location>
        <begin position="8"/>
        <end position="134"/>
    </location>
</feature>
<evidence type="ECO:0000259" key="1">
    <source>
        <dbReference type="PROSITE" id="PS51819"/>
    </source>
</evidence>
<dbReference type="SUPFAM" id="SSF54593">
    <property type="entry name" value="Glyoxalase/Bleomycin resistance protein/Dihydroxybiphenyl dioxygenase"/>
    <property type="match status" value="2"/>
</dbReference>
<dbReference type="PANTHER" id="PTHR36110">
    <property type="entry name" value="RING-CLEAVING DIOXYGENASE MHQE-RELATED"/>
    <property type="match status" value="1"/>
</dbReference>
<organism evidence="2">
    <name type="scientific">uncultured Chloroflexia bacterium</name>
    <dbReference type="NCBI Taxonomy" id="1672391"/>
    <lineage>
        <taxon>Bacteria</taxon>
        <taxon>Bacillati</taxon>
        <taxon>Chloroflexota</taxon>
        <taxon>Chloroflexia</taxon>
        <taxon>environmental samples</taxon>
    </lineage>
</organism>
<name>A0A6J4K3J0_9CHLR</name>
<accession>A0A6J4K3J0</accession>
<dbReference type="PROSITE" id="PS51819">
    <property type="entry name" value="VOC"/>
    <property type="match status" value="2"/>
</dbReference>
<dbReference type="Pfam" id="PF00903">
    <property type="entry name" value="Glyoxalase"/>
    <property type="match status" value="2"/>
</dbReference>
<proteinExistence type="predicted"/>
<dbReference type="InterPro" id="IPR004360">
    <property type="entry name" value="Glyas_Fos-R_dOase_dom"/>
</dbReference>
<dbReference type="PANTHER" id="PTHR36110:SF2">
    <property type="entry name" value="RING-CLEAVING DIOXYGENASE MHQE-RELATED"/>
    <property type="match status" value="1"/>
</dbReference>
<dbReference type="InterPro" id="IPR029068">
    <property type="entry name" value="Glyas_Bleomycin-R_OHBP_Dase"/>
</dbReference>
<evidence type="ECO:0000313" key="2">
    <source>
        <dbReference type="EMBL" id="CAA9294432.1"/>
    </source>
</evidence>
<dbReference type="InterPro" id="IPR052537">
    <property type="entry name" value="Extradiol_RC_dioxygenase"/>
</dbReference>
<gene>
    <name evidence="2" type="ORF">AVDCRST_MAG26-4349</name>
</gene>
<dbReference type="EMBL" id="CADCTK010001029">
    <property type="protein sequence ID" value="CAA9294432.1"/>
    <property type="molecule type" value="Genomic_DNA"/>
</dbReference>
<sequence>MDIPPIKGIHHITLVAADARRTADFYTRVLGLKLVKKTVNFDAPDSYHLYFGDEIGTPGTLVTFFEWPRAPKGHWGIGATHHFALIVENNAGLLRWKRRLTDQGIAVDGPYNRVYFESIYFTDPDGVIVEIATRGPGWGVDEPFEAWGTQVKPPPLETTIGHRDEAAIAARTWPEPVTEIDAEMRIPGIHHITAMASDIERTTHFYTAILGMRLVKRTLNFDNPEAPHLYYTVEDGHPGSVITYFGYDATRMRCGQIGRGLTHHFALEVENDAAQQAWRERLLSAGIRTTPVLDRSYFHSIYFNDPDGHIVEIATRNPGFLIDESRETLGRRLSLPPWLETERRGIEAGLKPVES</sequence>
<dbReference type="Gene3D" id="3.10.180.10">
    <property type="entry name" value="2,3-Dihydroxybiphenyl 1,2-Dioxygenase, domain 1"/>
    <property type="match status" value="2"/>
</dbReference>
<reference evidence="2" key="1">
    <citation type="submission" date="2020-02" db="EMBL/GenBank/DDBJ databases">
        <authorList>
            <person name="Meier V. D."/>
        </authorList>
    </citation>
    <scope>NUCLEOTIDE SEQUENCE</scope>
    <source>
        <strain evidence="2">AVDCRST_MAG26</strain>
    </source>
</reference>
<feature type="domain" description="VOC" evidence="1">
    <location>
        <begin position="188"/>
        <end position="316"/>
    </location>
</feature>